<dbReference type="GO" id="GO:0031464">
    <property type="term" value="C:Cul4A-RING E3 ubiquitin ligase complex"/>
    <property type="evidence" value="ECO:0007669"/>
    <property type="project" value="TreeGrafter"/>
</dbReference>
<sequence>MGTVVMPSASKQINLFSSVGNINNRELGRHNFETLPSAVSCMDIDRKENAYLLCGSVTGNIYLSNLYAADLNRKAENITLLDSFQHKYFITDCQWYADDIRLFITASTDKKLKVWDLANVKMIDALNCSDISSHRTTPQIHWNEINRTNPLIAMAVGSTNIQLFDLRVGGIAQELRSRGSSGVCAVRWIPSDLHLLVTGDSNGGLAVWDTRSGRDALSKWNSGHVSAVGGIRFTNDGLYLVSGSTNREVVLWDANTMERINEYQVPGSYRYPETSIRFTTCDEGPNIQVAVPCNTDVTWIQFNRLYSASGDRQILCWASEYERKRVNLETESLRQQAIQDSWSDDDDGNIIVRPYI</sequence>
<feature type="repeat" description="WD" evidence="3">
    <location>
        <begin position="221"/>
        <end position="262"/>
    </location>
</feature>
<dbReference type="PROSITE" id="PS50082">
    <property type="entry name" value="WD_REPEATS_2"/>
    <property type="match status" value="2"/>
</dbReference>
<dbReference type="Pfam" id="PF00400">
    <property type="entry name" value="WD40"/>
    <property type="match status" value="2"/>
</dbReference>
<dbReference type="InterPro" id="IPR042238">
    <property type="entry name" value="Rad28/ERCC8/Ckn1/ATCSA-1"/>
</dbReference>
<dbReference type="PROSITE" id="PS00678">
    <property type="entry name" value="WD_REPEATS_1"/>
    <property type="match status" value="1"/>
</dbReference>
<feature type="repeat" description="WD" evidence="3">
    <location>
        <begin position="83"/>
        <end position="125"/>
    </location>
</feature>
<evidence type="ECO:0000256" key="1">
    <source>
        <dbReference type="ARBA" id="ARBA00022574"/>
    </source>
</evidence>
<dbReference type="GO" id="GO:0000209">
    <property type="term" value="P:protein polyubiquitination"/>
    <property type="evidence" value="ECO:0007669"/>
    <property type="project" value="TreeGrafter"/>
</dbReference>
<organism evidence="4 5">
    <name type="scientific">Heterorhabditis bacteriophora</name>
    <name type="common">Entomopathogenic nematode worm</name>
    <dbReference type="NCBI Taxonomy" id="37862"/>
    <lineage>
        <taxon>Eukaryota</taxon>
        <taxon>Metazoa</taxon>
        <taxon>Ecdysozoa</taxon>
        <taxon>Nematoda</taxon>
        <taxon>Chromadorea</taxon>
        <taxon>Rhabditida</taxon>
        <taxon>Rhabditina</taxon>
        <taxon>Rhabditomorpha</taxon>
        <taxon>Strongyloidea</taxon>
        <taxon>Heterorhabditidae</taxon>
        <taxon>Heterorhabditis</taxon>
    </lineage>
</organism>
<dbReference type="WBParaSite" id="Hba_21111">
    <property type="protein sequence ID" value="Hba_21111"/>
    <property type="gene ID" value="Hba_21111"/>
</dbReference>
<dbReference type="AlphaFoldDB" id="A0A1I7XUB5"/>
<keyword evidence="4" id="KW-1185">Reference proteome</keyword>
<evidence type="ECO:0000313" key="4">
    <source>
        <dbReference type="Proteomes" id="UP000095283"/>
    </source>
</evidence>
<dbReference type="InterPro" id="IPR019775">
    <property type="entry name" value="WD40_repeat_CS"/>
</dbReference>
<dbReference type="SMART" id="SM00320">
    <property type="entry name" value="WD40"/>
    <property type="match status" value="5"/>
</dbReference>
<accession>A0A1I7XUB5</accession>
<dbReference type="PANTHER" id="PTHR46202:SF1">
    <property type="entry name" value="DNA EXCISION REPAIR PROTEIN ERCC-8"/>
    <property type="match status" value="1"/>
</dbReference>
<dbReference type="InterPro" id="IPR036322">
    <property type="entry name" value="WD40_repeat_dom_sf"/>
</dbReference>
<name>A0A1I7XUB5_HETBA</name>
<dbReference type="PANTHER" id="PTHR46202">
    <property type="entry name" value="DNA EXCISION REPAIR PROTEIN ERCC-8"/>
    <property type="match status" value="1"/>
</dbReference>
<dbReference type="SUPFAM" id="SSF50978">
    <property type="entry name" value="WD40 repeat-like"/>
    <property type="match status" value="1"/>
</dbReference>
<dbReference type="InterPro" id="IPR015943">
    <property type="entry name" value="WD40/YVTN_repeat-like_dom_sf"/>
</dbReference>
<evidence type="ECO:0000256" key="2">
    <source>
        <dbReference type="ARBA" id="ARBA00022737"/>
    </source>
</evidence>
<reference evidence="5" key="1">
    <citation type="submission" date="2016-11" db="UniProtKB">
        <authorList>
            <consortium name="WormBaseParasite"/>
        </authorList>
    </citation>
    <scope>IDENTIFICATION</scope>
</reference>
<dbReference type="Gene3D" id="2.130.10.10">
    <property type="entry name" value="YVTN repeat-like/Quinoprotein amine dehydrogenase"/>
    <property type="match status" value="1"/>
</dbReference>
<dbReference type="GO" id="GO:0006283">
    <property type="term" value="P:transcription-coupled nucleotide-excision repair"/>
    <property type="evidence" value="ECO:0007669"/>
    <property type="project" value="InterPro"/>
</dbReference>
<proteinExistence type="predicted"/>
<keyword evidence="2" id="KW-0677">Repeat</keyword>
<dbReference type="InterPro" id="IPR001680">
    <property type="entry name" value="WD40_rpt"/>
</dbReference>
<dbReference type="GO" id="GO:0043161">
    <property type="term" value="P:proteasome-mediated ubiquitin-dependent protein catabolic process"/>
    <property type="evidence" value="ECO:0007669"/>
    <property type="project" value="TreeGrafter"/>
</dbReference>
<keyword evidence="1 3" id="KW-0853">WD repeat</keyword>
<evidence type="ECO:0000256" key="3">
    <source>
        <dbReference type="PROSITE-ProRule" id="PRU00221"/>
    </source>
</evidence>
<dbReference type="PROSITE" id="PS50294">
    <property type="entry name" value="WD_REPEATS_REGION"/>
    <property type="match status" value="1"/>
</dbReference>
<protein>
    <submittedName>
        <fullName evidence="5">WD_REPEATS_REGION domain-containing protein</fullName>
    </submittedName>
</protein>
<dbReference type="Proteomes" id="UP000095283">
    <property type="component" value="Unplaced"/>
</dbReference>
<dbReference type="GO" id="GO:0000109">
    <property type="term" value="C:nucleotide-excision repair complex"/>
    <property type="evidence" value="ECO:0007669"/>
    <property type="project" value="TreeGrafter"/>
</dbReference>
<evidence type="ECO:0000313" key="5">
    <source>
        <dbReference type="WBParaSite" id="Hba_21111"/>
    </source>
</evidence>